<evidence type="ECO:0000313" key="2">
    <source>
        <dbReference type="EMBL" id="ACK94023.1"/>
    </source>
</evidence>
<evidence type="ECO:0000256" key="1">
    <source>
        <dbReference type="SAM" id="Phobius"/>
    </source>
</evidence>
<evidence type="ECO:0000313" key="3">
    <source>
        <dbReference type="Proteomes" id="UP000006744"/>
    </source>
</evidence>
<dbReference type="RefSeq" id="WP_000435192.1">
    <property type="nucleotide sequence ID" value="NC_011772.1"/>
</dbReference>
<feature type="transmembrane region" description="Helical" evidence="1">
    <location>
        <begin position="88"/>
        <end position="113"/>
    </location>
</feature>
<dbReference type="KEGG" id="bcg:BCG9842_B1346"/>
<organism evidence="2 3">
    <name type="scientific">Bacillus cereus (strain G9842)</name>
    <dbReference type="NCBI Taxonomy" id="405531"/>
    <lineage>
        <taxon>Bacteria</taxon>
        <taxon>Bacillati</taxon>
        <taxon>Bacillota</taxon>
        <taxon>Bacilli</taxon>
        <taxon>Bacillales</taxon>
        <taxon>Bacillaceae</taxon>
        <taxon>Bacillus</taxon>
        <taxon>Bacillus cereus group</taxon>
    </lineage>
</organism>
<sequence>MEQINTLLSFFTKEIWTFLATIAPIIGIIITYTNKSNFDLIFETKRTRLLVRTTKLLVNSLFLYIIFQFLSFAFSYSISSLGFLTSKIFFQFIQISFILALFIIIFYIVLTLIKTKIPQNWDRLLKLLTFCTKKTGFILYCYFFMACIYLQALNYLTLKKDLFALTLTQEQATSFFLSPFIEIIFLIAILYLHLINQGGIKKYNYLMEILTYNDIKELKLVHLYTKSENEWILVEENDVHTQDTVYIFKKDSEKCYKYTKVEINPPS</sequence>
<feature type="transmembrane region" description="Helical" evidence="1">
    <location>
        <begin position="172"/>
        <end position="194"/>
    </location>
</feature>
<dbReference type="Proteomes" id="UP000006744">
    <property type="component" value="Chromosome"/>
</dbReference>
<dbReference type="EMBL" id="CP001186">
    <property type="protein sequence ID" value="ACK94023.1"/>
    <property type="molecule type" value="Genomic_DNA"/>
</dbReference>
<name>B7ITV4_BACC2</name>
<keyword evidence="1" id="KW-0812">Transmembrane</keyword>
<gene>
    <name evidence="2" type="ordered locus">BCG9842_B1346</name>
</gene>
<accession>B7ITV4</accession>
<protein>
    <submittedName>
        <fullName evidence="2">Uncharacterized protein</fullName>
    </submittedName>
</protein>
<proteinExistence type="predicted"/>
<keyword evidence="1" id="KW-0472">Membrane</keyword>
<feature type="transmembrane region" description="Helical" evidence="1">
    <location>
        <begin position="15"/>
        <end position="35"/>
    </location>
</feature>
<reference evidence="2 3" key="1">
    <citation type="submission" date="2008-10" db="EMBL/GenBank/DDBJ databases">
        <title>Genome sequence of Bacillus cereus G9842.</title>
        <authorList>
            <person name="Dodson R.J."/>
            <person name="Durkin A.S."/>
            <person name="Rosovitz M.J."/>
            <person name="Rasko D.A."/>
            <person name="Hoffmaster A."/>
            <person name="Ravel J."/>
            <person name="Sutton G."/>
        </authorList>
    </citation>
    <scope>NUCLEOTIDE SEQUENCE [LARGE SCALE GENOMIC DNA]</scope>
    <source>
        <strain evidence="2 3">G9842</strain>
    </source>
</reference>
<dbReference type="HOGENOM" id="CLU_1044467_0_0_9"/>
<feature type="transmembrane region" description="Helical" evidence="1">
    <location>
        <begin position="56"/>
        <end position="76"/>
    </location>
</feature>
<dbReference type="AlphaFoldDB" id="B7ITV4"/>
<keyword evidence="1" id="KW-1133">Transmembrane helix</keyword>
<feature type="transmembrane region" description="Helical" evidence="1">
    <location>
        <begin position="134"/>
        <end position="152"/>
    </location>
</feature>